<feature type="transmembrane region" description="Helical" evidence="6">
    <location>
        <begin position="320"/>
        <end position="336"/>
    </location>
</feature>
<accession>A0A4D7QG54</accession>
<evidence type="ECO:0000256" key="4">
    <source>
        <dbReference type="ARBA" id="ARBA00022989"/>
    </source>
</evidence>
<dbReference type="Proteomes" id="UP000298588">
    <property type="component" value="Chromosome"/>
</dbReference>
<comment type="subcellular location">
    <subcellularLocation>
        <location evidence="1">Membrane</location>
        <topology evidence="1">Multi-pass membrane protein</topology>
    </subcellularLocation>
</comment>
<proteinExistence type="predicted"/>
<keyword evidence="7" id="KW-0808">Transferase</keyword>
<dbReference type="KEGG" id="paqt:E8L99_09330"/>
<dbReference type="GO" id="GO:0009247">
    <property type="term" value="P:glycolipid biosynthetic process"/>
    <property type="evidence" value="ECO:0007669"/>
    <property type="project" value="TreeGrafter"/>
</dbReference>
<dbReference type="NCBIfam" id="NF006088">
    <property type="entry name" value="PRK08238.1"/>
    <property type="match status" value="1"/>
</dbReference>
<evidence type="ECO:0000256" key="3">
    <source>
        <dbReference type="ARBA" id="ARBA00022692"/>
    </source>
</evidence>
<name>A0A4D7QG54_9HYPH</name>
<feature type="transmembrane region" description="Helical" evidence="6">
    <location>
        <begin position="450"/>
        <end position="469"/>
    </location>
</feature>
<evidence type="ECO:0000256" key="5">
    <source>
        <dbReference type="ARBA" id="ARBA00023136"/>
    </source>
</evidence>
<evidence type="ECO:0000256" key="1">
    <source>
        <dbReference type="ARBA" id="ARBA00004141"/>
    </source>
</evidence>
<keyword evidence="4 6" id="KW-1133">Transmembrane helix</keyword>
<dbReference type="PANTHER" id="PTHR11048">
    <property type="entry name" value="PRENYLTRANSFERASES"/>
    <property type="match status" value="1"/>
</dbReference>
<feature type="transmembrane region" description="Helical" evidence="6">
    <location>
        <begin position="343"/>
        <end position="362"/>
    </location>
</feature>
<dbReference type="Pfam" id="PF01040">
    <property type="entry name" value="UbiA"/>
    <property type="match status" value="1"/>
</dbReference>
<dbReference type="SUPFAM" id="SSF56784">
    <property type="entry name" value="HAD-like"/>
    <property type="match status" value="1"/>
</dbReference>
<keyword evidence="5 6" id="KW-0472">Membrane</keyword>
<dbReference type="RefSeq" id="WP_137099277.1">
    <property type="nucleotide sequence ID" value="NZ_CP039865.1"/>
</dbReference>
<evidence type="ECO:0000256" key="6">
    <source>
        <dbReference type="SAM" id="Phobius"/>
    </source>
</evidence>
<evidence type="ECO:0000313" key="8">
    <source>
        <dbReference type="Proteomes" id="UP000298588"/>
    </source>
</evidence>
<dbReference type="OrthoDB" id="9803632at2"/>
<dbReference type="InterPro" id="IPR023214">
    <property type="entry name" value="HAD_sf"/>
</dbReference>
<dbReference type="Gene3D" id="1.10.357.140">
    <property type="entry name" value="UbiA prenyltransferase"/>
    <property type="match status" value="1"/>
</dbReference>
<sequence>MTGSLPTDALSMPASGVEETLARAADIAAGPASMLPIVVDLDETLVLTDTLHEQALFALFHQPLTLLRVLPRLKDGRAAFKAGLAADLPFAAVGLPLRTDLVAWLKQQAALGREIHLCSAANTAIVQAVAARLGIFKSAIGSSDTNLKGQAKADLLTRLFPVGFVYVGDSRADLAVWQVASGVVLAGASQAVAAGARALGKPVEAEFVNTPLSAREILKAIRVHHWLKNLLVFVPILLGHGWDDHPALLRTALGLICVLAVTSATYILNDIADIDADRQHWSKRGRAIASGRLAAAPAFVASIAAILVALGFALALEPRFAGVLAAYLAVTLAYSFGLKRVPLLDTMIIGILFTSRLVMGITLAGQAYSEWLLTFSMFFFFSLATAKRHTEVVRAGTSGSGSIAARGYEVGDAALTLVFGVATAVASLLIMVLYIVEEVLRRGVYTNPKMLWGVPIALAIWVGRIWLLAHRGRMNDDPVSFALRDKASIVLGTAVGILFVLAL</sequence>
<gene>
    <name evidence="7" type="ORF">E8L99_09330</name>
</gene>
<keyword evidence="8" id="KW-1185">Reference proteome</keyword>
<dbReference type="GO" id="GO:0005886">
    <property type="term" value="C:plasma membrane"/>
    <property type="evidence" value="ECO:0007669"/>
    <property type="project" value="TreeGrafter"/>
</dbReference>
<evidence type="ECO:0000313" key="7">
    <source>
        <dbReference type="EMBL" id="QCK85945.1"/>
    </source>
</evidence>
<dbReference type="InterPro" id="IPR036412">
    <property type="entry name" value="HAD-like_sf"/>
</dbReference>
<protein>
    <submittedName>
        <fullName evidence="7">UbiA family prenyltransferase</fullName>
    </submittedName>
</protein>
<dbReference type="Gene3D" id="3.40.50.1000">
    <property type="entry name" value="HAD superfamily/HAD-like"/>
    <property type="match status" value="1"/>
</dbReference>
<dbReference type="AlphaFoldDB" id="A0A4D7QG54"/>
<feature type="transmembrane region" description="Helical" evidence="6">
    <location>
        <begin position="293"/>
        <end position="314"/>
    </location>
</feature>
<evidence type="ECO:0000256" key="2">
    <source>
        <dbReference type="ARBA" id="ARBA00022475"/>
    </source>
</evidence>
<dbReference type="PANTHER" id="PTHR11048:SF5">
    <property type="entry name" value="DECAPRENYL-PHOSPHATE PHOSPHORIBOSYLTRANSFERASE"/>
    <property type="match status" value="1"/>
</dbReference>
<dbReference type="GO" id="GO:0016765">
    <property type="term" value="F:transferase activity, transferring alkyl or aryl (other than methyl) groups"/>
    <property type="evidence" value="ECO:0007669"/>
    <property type="project" value="InterPro"/>
</dbReference>
<feature type="transmembrane region" description="Helical" evidence="6">
    <location>
        <begin position="413"/>
        <end position="435"/>
    </location>
</feature>
<feature type="transmembrane region" description="Helical" evidence="6">
    <location>
        <begin position="248"/>
        <end position="272"/>
    </location>
</feature>
<feature type="transmembrane region" description="Helical" evidence="6">
    <location>
        <begin position="481"/>
        <end position="502"/>
    </location>
</feature>
<dbReference type="EMBL" id="CP039865">
    <property type="protein sequence ID" value="QCK85945.1"/>
    <property type="molecule type" value="Genomic_DNA"/>
</dbReference>
<keyword evidence="2" id="KW-1003">Cell membrane</keyword>
<reference evidence="7 8" key="1">
    <citation type="submission" date="2019-04" db="EMBL/GenBank/DDBJ databases">
        <title>Phreatobacter aquaticus sp. nov.</title>
        <authorList>
            <person name="Choi A."/>
            <person name="Baek K."/>
        </authorList>
    </citation>
    <scope>NUCLEOTIDE SEQUENCE [LARGE SCALE GENOMIC DNA]</scope>
    <source>
        <strain evidence="7 8">NMCR1094</strain>
    </source>
</reference>
<dbReference type="CDD" id="cd13963">
    <property type="entry name" value="PT_UbiA_2"/>
    <property type="match status" value="1"/>
</dbReference>
<keyword evidence="3 6" id="KW-0812">Transmembrane</keyword>
<dbReference type="InterPro" id="IPR000537">
    <property type="entry name" value="UbiA_prenyltransferase"/>
</dbReference>
<dbReference type="InterPro" id="IPR039653">
    <property type="entry name" value="Prenyltransferase"/>
</dbReference>
<dbReference type="InterPro" id="IPR044878">
    <property type="entry name" value="UbiA_sf"/>
</dbReference>
<feature type="transmembrane region" description="Helical" evidence="6">
    <location>
        <begin position="368"/>
        <end position="386"/>
    </location>
</feature>
<organism evidence="7 8">
    <name type="scientific">Phreatobacter aquaticus</name>
    <dbReference type="NCBI Taxonomy" id="2570229"/>
    <lineage>
        <taxon>Bacteria</taxon>
        <taxon>Pseudomonadati</taxon>
        <taxon>Pseudomonadota</taxon>
        <taxon>Alphaproteobacteria</taxon>
        <taxon>Hyphomicrobiales</taxon>
        <taxon>Phreatobacteraceae</taxon>
        <taxon>Phreatobacter</taxon>
    </lineage>
</organism>